<dbReference type="Proteomes" id="UP001066276">
    <property type="component" value="Chromosome 2_1"/>
</dbReference>
<dbReference type="InterPro" id="IPR043502">
    <property type="entry name" value="DNA/RNA_pol_sf"/>
</dbReference>
<dbReference type="Pfam" id="PF17919">
    <property type="entry name" value="RT_RNaseH_2"/>
    <property type="match status" value="1"/>
</dbReference>
<keyword evidence="7" id="KW-1185">Reference proteome</keyword>
<evidence type="ECO:0000256" key="3">
    <source>
        <dbReference type="SAM" id="Coils"/>
    </source>
</evidence>
<dbReference type="PANTHER" id="PTHR24559:SF440">
    <property type="entry name" value="RIBONUCLEASE H"/>
    <property type="match status" value="1"/>
</dbReference>
<feature type="compositionally biased region" description="Basic and acidic residues" evidence="4">
    <location>
        <begin position="265"/>
        <end position="289"/>
    </location>
</feature>
<feature type="domain" description="Reverse transcriptase" evidence="5">
    <location>
        <begin position="324"/>
        <end position="503"/>
    </location>
</feature>
<feature type="compositionally biased region" description="Basic and acidic residues" evidence="4">
    <location>
        <begin position="235"/>
        <end position="248"/>
    </location>
</feature>
<reference evidence="6" key="1">
    <citation type="journal article" date="2022" name="bioRxiv">
        <title>Sequencing and chromosome-scale assembly of the giantPleurodeles waltlgenome.</title>
        <authorList>
            <person name="Brown T."/>
            <person name="Elewa A."/>
            <person name="Iarovenko S."/>
            <person name="Subramanian E."/>
            <person name="Araus A.J."/>
            <person name="Petzold A."/>
            <person name="Susuki M."/>
            <person name="Suzuki K.-i.T."/>
            <person name="Hayashi T."/>
            <person name="Toyoda A."/>
            <person name="Oliveira C."/>
            <person name="Osipova E."/>
            <person name="Leigh N.D."/>
            <person name="Simon A."/>
            <person name="Yun M.H."/>
        </authorList>
    </citation>
    <scope>NUCLEOTIDE SEQUENCE</scope>
    <source>
        <strain evidence="6">20211129_DDA</strain>
        <tissue evidence="6">Liver</tissue>
    </source>
</reference>
<evidence type="ECO:0000256" key="2">
    <source>
        <dbReference type="ARBA" id="ARBA00012180"/>
    </source>
</evidence>
<dbReference type="EMBL" id="JANPWB010000003">
    <property type="protein sequence ID" value="KAJ1198064.1"/>
    <property type="molecule type" value="Genomic_DNA"/>
</dbReference>
<keyword evidence="3" id="KW-0175">Coiled coil</keyword>
<dbReference type="GO" id="GO:0004523">
    <property type="term" value="F:RNA-DNA hybrid ribonuclease activity"/>
    <property type="evidence" value="ECO:0007669"/>
    <property type="project" value="UniProtKB-EC"/>
</dbReference>
<dbReference type="Gene3D" id="3.10.10.10">
    <property type="entry name" value="HIV Type 1 Reverse Transcriptase, subunit A, domain 1"/>
    <property type="match status" value="1"/>
</dbReference>
<dbReference type="InterPro" id="IPR041577">
    <property type="entry name" value="RT_RNaseH_2"/>
</dbReference>
<feature type="coiled-coil region" evidence="3">
    <location>
        <begin position="12"/>
        <end position="39"/>
    </location>
</feature>
<dbReference type="CDD" id="cd01647">
    <property type="entry name" value="RT_LTR"/>
    <property type="match status" value="1"/>
</dbReference>
<organism evidence="6 7">
    <name type="scientific">Pleurodeles waltl</name>
    <name type="common">Iberian ribbed newt</name>
    <dbReference type="NCBI Taxonomy" id="8319"/>
    <lineage>
        <taxon>Eukaryota</taxon>
        <taxon>Metazoa</taxon>
        <taxon>Chordata</taxon>
        <taxon>Craniata</taxon>
        <taxon>Vertebrata</taxon>
        <taxon>Euteleostomi</taxon>
        <taxon>Amphibia</taxon>
        <taxon>Batrachia</taxon>
        <taxon>Caudata</taxon>
        <taxon>Salamandroidea</taxon>
        <taxon>Salamandridae</taxon>
        <taxon>Pleurodelinae</taxon>
        <taxon>Pleurodeles</taxon>
    </lineage>
</organism>
<proteinExistence type="inferred from homology"/>
<protein>
    <recommendedName>
        <fullName evidence="2">ribonuclease H</fullName>
        <ecNumber evidence="2">3.1.26.4</ecNumber>
    </recommendedName>
</protein>
<dbReference type="EC" id="3.1.26.4" evidence="2"/>
<dbReference type="PANTHER" id="PTHR24559">
    <property type="entry name" value="TRANSPOSON TY3-I GAG-POL POLYPROTEIN"/>
    <property type="match status" value="1"/>
</dbReference>
<comment type="similarity">
    <text evidence="1">Belongs to the beta type-B retroviral polymerase family. HERV class-II K(HML-2) pol subfamily.</text>
</comment>
<dbReference type="FunFam" id="3.30.70.270:FF:000020">
    <property type="entry name" value="Transposon Tf2-6 polyprotein-like Protein"/>
    <property type="match status" value="1"/>
</dbReference>
<dbReference type="InterPro" id="IPR053134">
    <property type="entry name" value="RNA-dir_DNA_polymerase"/>
</dbReference>
<evidence type="ECO:0000313" key="6">
    <source>
        <dbReference type="EMBL" id="KAJ1198064.1"/>
    </source>
</evidence>
<name>A0AAV7V938_PLEWA</name>
<dbReference type="Gene3D" id="3.30.70.270">
    <property type="match status" value="2"/>
</dbReference>
<evidence type="ECO:0000259" key="5">
    <source>
        <dbReference type="PROSITE" id="PS50878"/>
    </source>
</evidence>
<dbReference type="InterPro" id="IPR045358">
    <property type="entry name" value="Ty3_capsid"/>
</dbReference>
<evidence type="ECO:0000256" key="4">
    <source>
        <dbReference type="SAM" id="MobiDB-lite"/>
    </source>
</evidence>
<dbReference type="Pfam" id="PF00078">
    <property type="entry name" value="RVT_1"/>
    <property type="match status" value="1"/>
</dbReference>
<evidence type="ECO:0000256" key="1">
    <source>
        <dbReference type="ARBA" id="ARBA00010879"/>
    </source>
</evidence>
<feature type="region of interest" description="Disordered" evidence="4">
    <location>
        <begin position="235"/>
        <end position="290"/>
    </location>
</feature>
<dbReference type="AlphaFoldDB" id="A0AAV7V938"/>
<dbReference type="InterPro" id="IPR000477">
    <property type="entry name" value="RT_dom"/>
</dbReference>
<gene>
    <name evidence="6" type="ORF">NDU88_001908</name>
</gene>
<dbReference type="InterPro" id="IPR043128">
    <property type="entry name" value="Rev_trsase/Diguanyl_cyclase"/>
</dbReference>
<sequence>MDNPVANTEPSSQTLLMTIQQQAQELQQLRTENTVYRQAFASRTTVPSVSATTPRFSGDPNKLREFLDALTVYFAFRPSQFVQDRTKVGYLNSALSGPALAWATPLVTRNDPCLSNYSTFVTTFKQMFERPGLEASAEEALCDIQQGNQDVLQYITRFRQLAAETSWVERTLVKLFHIGLREDIKDELVHSARIENLKGLMDQTLTIEYRLNERRMEKKKSCLPSHSVTYCTFSHHTEEVRPEPKGATEEEPMQIDTARGPLSASEREHRRNVFQKPERPELPPHREYDSAIPLEPDTVVPFGRMYSLTEPEKQILKEYLEENLQSGLIAPSSSPAGAPLFFVPKKTKDLRPCIDFRGLNKITIKDRYPLPLIKYILEAVRGAKRFTKLDLRGAYHLLRIKEGDEWKTAFRTPFGHYEYRVMRFGLTNAPSIFQRFMDSIFSDLLQQTVVVYLDDIMNFSVHPEEHSKHVHQVLERLRQHHLFCKPEKCEFDKTEAKYLGYCINQTGVAMDSDKVQATLNWPSPSSIKETQCFLGLTNFYRQFIADFAQRTSYITQTLKKDHLKKGFCWTQDAELAFQDLKKAFIQAPILRHPDTSKQFIVVADASERAIGAALLQRQDDDDLEYSTFPTFYPTQNETIPC</sequence>
<accession>A0AAV7V938</accession>
<evidence type="ECO:0000313" key="7">
    <source>
        <dbReference type="Proteomes" id="UP001066276"/>
    </source>
</evidence>
<dbReference type="PROSITE" id="PS50878">
    <property type="entry name" value="RT_POL"/>
    <property type="match status" value="1"/>
</dbReference>
<dbReference type="Pfam" id="PF19259">
    <property type="entry name" value="Ty3_capsid"/>
    <property type="match status" value="1"/>
</dbReference>
<comment type="caution">
    <text evidence="6">The sequence shown here is derived from an EMBL/GenBank/DDBJ whole genome shotgun (WGS) entry which is preliminary data.</text>
</comment>
<dbReference type="SUPFAM" id="SSF56672">
    <property type="entry name" value="DNA/RNA polymerases"/>
    <property type="match status" value="1"/>
</dbReference>